<keyword evidence="4" id="KW-0238">DNA-binding</keyword>
<dbReference type="SMART" id="SM00342">
    <property type="entry name" value="HTH_ARAC"/>
    <property type="match status" value="1"/>
</dbReference>
<sequence>MVATSLPGLSLFRADAPSAPLPAVYEASVCLIAQGAKRVALGDQVILYDAAHHLVVSLDLPLVGHVVQASQDAPYLCCKIDFDLSVLSDLVLAAGNEVAIASAPVLAAYPKDPELIDAACRLVGLLDLPGDAAVLAPLVEREILYRLLQGPCGPMMRRMAAADGHLARVARAAAHIRERLDRPLRVAEIAEVAGMSQSSFHHHFKAMTRLTPLEYQKQLRLQEARRLMLGEGVGASAAAFAVGYESPSQFSREYRRLFGSPPSIDIRRAQVDDRNLVAA</sequence>
<dbReference type="Pfam" id="PF12833">
    <property type="entry name" value="HTH_18"/>
    <property type="match status" value="1"/>
</dbReference>
<accession>A0A7W7NX29</accession>
<dbReference type="SUPFAM" id="SSF46689">
    <property type="entry name" value="Homeodomain-like"/>
    <property type="match status" value="2"/>
</dbReference>
<dbReference type="AlphaFoldDB" id="A0A7W7NX29"/>
<name>A0A7W7NX29_9SPHN</name>
<feature type="domain" description="HTH araC/xylS-type" evidence="3">
    <location>
        <begin position="170"/>
        <end position="268"/>
    </location>
</feature>
<dbReference type="Proteomes" id="UP000555448">
    <property type="component" value="Unassembled WGS sequence"/>
</dbReference>
<gene>
    <name evidence="4" type="ORF">HNO88_002023</name>
</gene>
<dbReference type="GO" id="GO:0003700">
    <property type="term" value="F:DNA-binding transcription factor activity"/>
    <property type="evidence" value="ECO:0007669"/>
    <property type="project" value="InterPro"/>
</dbReference>
<evidence type="ECO:0000259" key="3">
    <source>
        <dbReference type="PROSITE" id="PS01124"/>
    </source>
</evidence>
<comment type="caution">
    <text evidence="4">The sequence shown here is derived from an EMBL/GenBank/DDBJ whole genome shotgun (WGS) entry which is preliminary data.</text>
</comment>
<dbReference type="Pfam" id="PF06719">
    <property type="entry name" value="AraC_N"/>
    <property type="match status" value="1"/>
</dbReference>
<dbReference type="PANTHER" id="PTHR43436:SF1">
    <property type="entry name" value="TRANSCRIPTIONAL REGULATORY PROTEIN"/>
    <property type="match status" value="1"/>
</dbReference>
<dbReference type="InterPro" id="IPR018060">
    <property type="entry name" value="HTH_AraC"/>
</dbReference>
<organism evidence="4 5">
    <name type="scientific">Novosphingobium chloroacetimidivorans</name>
    <dbReference type="NCBI Taxonomy" id="1428314"/>
    <lineage>
        <taxon>Bacteria</taxon>
        <taxon>Pseudomonadati</taxon>
        <taxon>Pseudomonadota</taxon>
        <taxon>Alphaproteobacteria</taxon>
        <taxon>Sphingomonadales</taxon>
        <taxon>Sphingomonadaceae</taxon>
        <taxon>Novosphingobium</taxon>
    </lineage>
</organism>
<keyword evidence="2" id="KW-0804">Transcription</keyword>
<dbReference type="PROSITE" id="PS01124">
    <property type="entry name" value="HTH_ARAC_FAMILY_2"/>
    <property type="match status" value="1"/>
</dbReference>
<reference evidence="4 5" key="1">
    <citation type="submission" date="2020-08" db="EMBL/GenBank/DDBJ databases">
        <title>Functional genomics of gut bacteria from endangered species of beetles.</title>
        <authorList>
            <person name="Carlos-Shanley C."/>
        </authorList>
    </citation>
    <scope>NUCLEOTIDE SEQUENCE [LARGE SCALE GENOMIC DNA]</scope>
    <source>
        <strain evidence="4 5">S00245</strain>
    </source>
</reference>
<evidence type="ECO:0000256" key="1">
    <source>
        <dbReference type="ARBA" id="ARBA00023015"/>
    </source>
</evidence>
<keyword evidence="5" id="KW-1185">Reference proteome</keyword>
<keyword evidence="1" id="KW-0805">Transcription regulation</keyword>
<dbReference type="RefSeq" id="WP_312857044.1">
    <property type="nucleotide sequence ID" value="NZ_JACHLR010000007.1"/>
</dbReference>
<dbReference type="Gene3D" id="1.10.10.60">
    <property type="entry name" value="Homeodomain-like"/>
    <property type="match status" value="2"/>
</dbReference>
<dbReference type="GO" id="GO:0043565">
    <property type="term" value="F:sequence-specific DNA binding"/>
    <property type="evidence" value="ECO:0007669"/>
    <property type="project" value="InterPro"/>
</dbReference>
<dbReference type="InterPro" id="IPR009594">
    <property type="entry name" value="Tscrpt_reg_HTH_AraC_N"/>
</dbReference>
<evidence type="ECO:0000313" key="5">
    <source>
        <dbReference type="Proteomes" id="UP000555448"/>
    </source>
</evidence>
<proteinExistence type="predicted"/>
<dbReference type="EMBL" id="JACHLR010000007">
    <property type="protein sequence ID" value="MBB4858697.1"/>
    <property type="molecule type" value="Genomic_DNA"/>
</dbReference>
<protein>
    <submittedName>
        <fullName evidence="4">AraC-like DNA-binding protein</fullName>
    </submittedName>
</protein>
<evidence type="ECO:0000256" key="2">
    <source>
        <dbReference type="ARBA" id="ARBA00023163"/>
    </source>
</evidence>
<dbReference type="PANTHER" id="PTHR43436">
    <property type="entry name" value="ARAC-FAMILY TRANSCRIPTIONAL REGULATOR"/>
    <property type="match status" value="1"/>
</dbReference>
<dbReference type="InterPro" id="IPR009057">
    <property type="entry name" value="Homeodomain-like_sf"/>
</dbReference>
<evidence type="ECO:0000313" key="4">
    <source>
        <dbReference type="EMBL" id="MBB4858697.1"/>
    </source>
</evidence>